<dbReference type="InterPro" id="IPR001347">
    <property type="entry name" value="SIS_dom"/>
</dbReference>
<dbReference type="VEuPathDB" id="FungiDB:YALI1_D10668g"/>
<dbReference type="SUPFAM" id="SSF53697">
    <property type="entry name" value="SIS domain"/>
    <property type="match status" value="1"/>
</dbReference>
<protein>
    <recommendedName>
        <fullName evidence="1">SIS domain-containing protein</fullName>
    </recommendedName>
</protein>
<evidence type="ECO:0000313" key="3">
    <source>
        <dbReference type="EMBL" id="RDW25803.1"/>
    </source>
</evidence>
<dbReference type="KEGG" id="yli:2910699"/>
<dbReference type="EMBL" id="CP017556">
    <property type="protein sequence ID" value="AOW03772.1"/>
    <property type="molecule type" value="Genomic_DNA"/>
</dbReference>
<dbReference type="InterPro" id="IPR046348">
    <property type="entry name" value="SIS_dom_sf"/>
</dbReference>
<name>A0A1D8NDT1_YARLL</name>
<dbReference type="RefSeq" id="XP_502568.1">
    <property type="nucleotide sequence ID" value="XM_502568.1"/>
</dbReference>
<gene>
    <name evidence="3" type="ORF">B0I71DRAFT_131968</name>
    <name evidence="2" type="ORF">YALI1_D10668g</name>
</gene>
<evidence type="ECO:0000313" key="4">
    <source>
        <dbReference type="Proteomes" id="UP000182444"/>
    </source>
</evidence>
<dbReference type="GO" id="GO:1901135">
    <property type="term" value="P:carbohydrate derivative metabolic process"/>
    <property type="evidence" value="ECO:0007669"/>
    <property type="project" value="InterPro"/>
</dbReference>
<reference evidence="3 5" key="2">
    <citation type="submission" date="2018-07" db="EMBL/GenBank/DDBJ databases">
        <title>Draft Genome Assemblies for Five Robust Yarrowia lipolytica Strains Exhibiting High Lipid Production and Pentose Sugar Utilization and Sugar Alcohol Secretion from Undetoxified Lignocellulosic Biomass Hydrolysates.</title>
        <authorList>
            <consortium name="DOE Joint Genome Institute"/>
            <person name="Walker C."/>
            <person name="Ryu S."/>
            <person name="Na H."/>
            <person name="Zane M."/>
            <person name="LaButti K."/>
            <person name="Lipzen A."/>
            <person name="Haridas S."/>
            <person name="Barry K."/>
            <person name="Grigoriev I.V."/>
            <person name="Quarterman J."/>
            <person name="Slininger P."/>
            <person name="Dien B."/>
            <person name="Trinh C.T."/>
        </authorList>
    </citation>
    <scope>NUCLEOTIDE SEQUENCE [LARGE SCALE GENOMIC DNA]</scope>
    <source>
        <strain evidence="3 5">YB392</strain>
    </source>
</reference>
<proteinExistence type="predicted"/>
<dbReference type="OrthoDB" id="1872003at2759"/>
<evidence type="ECO:0000313" key="5">
    <source>
        <dbReference type="Proteomes" id="UP000256601"/>
    </source>
</evidence>
<dbReference type="EMBL" id="KZ858993">
    <property type="protein sequence ID" value="RDW25803.1"/>
    <property type="molecule type" value="Genomic_DNA"/>
</dbReference>
<dbReference type="CDD" id="cd05014">
    <property type="entry name" value="SIS_Kpsf"/>
    <property type="match status" value="1"/>
</dbReference>
<dbReference type="PANTHER" id="PTHR38418">
    <property type="entry name" value="SUGAR ISOMERASE, KPSF/GUTQ (AFU_ORTHOLOGUE AFUA_6G08860)"/>
    <property type="match status" value="1"/>
</dbReference>
<dbReference type="eggNOG" id="ENOG502RDRP">
    <property type="taxonomic scope" value="Eukaryota"/>
</dbReference>
<accession>A0A1D8NDT1</accession>
<dbReference type="OMA" id="HTKPSEC"/>
<dbReference type="InterPro" id="IPR035474">
    <property type="entry name" value="SIS_Kpsf"/>
</dbReference>
<dbReference type="Gene3D" id="3.40.50.10490">
    <property type="entry name" value="Glucose-6-phosphate isomerase like protein, domain 1"/>
    <property type="match status" value="1"/>
</dbReference>
<reference evidence="2 4" key="1">
    <citation type="journal article" date="2016" name="PLoS ONE">
        <title>Sequence Assembly of Yarrowia lipolytica Strain W29/CLIB89 Shows Transposable Element Diversity.</title>
        <authorList>
            <person name="Magnan C."/>
            <person name="Yu J."/>
            <person name="Chang I."/>
            <person name="Jahn E."/>
            <person name="Kanomata Y."/>
            <person name="Wu J."/>
            <person name="Zeller M."/>
            <person name="Oakes M."/>
            <person name="Baldi P."/>
            <person name="Sandmeyer S."/>
        </authorList>
    </citation>
    <scope>NUCLEOTIDE SEQUENCE [LARGE SCALE GENOMIC DNA]</scope>
    <source>
        <strain evidence="2">CLIB89</strain>
        <strain evidence="4">CLIB89(W29)</strain>
    </source>
</reference>
<dbReference type="VEuPathDB" id="FungiDB:YALI0_D08316g"/>
<dbReference type="Proteomes" id="UP000182444">
    <property type="component" value="Chromosome 1D"/>
</dbReference>
<dbReference type="AlphaFoldDB" id="A0A1D8NDT1"/>
<dbReference type="GO" id="GO:0097367">
    <property type="term" value="F:carbohydrate derivative binding"/>
    <property type="evidence" value="ECO:0007669"/>
    <property type="project" value="InterPro"/>
</dbReference>
<organism evidence="2 4">
    <name type="scientific">Yarrowia lipolytica</name>
    <name type="common">Candida lipolytica</name>
    <dbReference type="NCBI Taxonomy" id="4952"/>
    <lineage>
        <taxon>Eukaryota</taxon>
        <taxon>Fungi</taxon>
        <taxon>Dikarya</taxon>
        <taxon>Ascomycota</taxon>
        <taxon>Saccharomycotina</taxon>
        <taxon>Dipodascomycetes</taxon>
        <taxon>Dipodascales</taxon>
        <taxon>Dipodascales incertae sedis</taxon>
        <taxon>Yarrowia</taxon>
    </lineage>
</organism>
<dbReference type="Pfam" id="PF01380">
    <property type="entry name" value="SIS"/>
    <property type="match status" value="1"/>
</dbReference>
<dbReference type="GeneID" id="2910699"/>
<dbReference type="PANTHER" id="PTHR38418:SF2">
    <property type="entry name" value="SUGAR ISOMERASE, KPSF_GUTQ (AFU_ORTHOLOGUE AFUA_6G08860)"/>
    <property type="match status" value="1"/>
</dbReference>
<evidence type="ECO:0000313" key="2">
    <source>
        <dbReference type="EMBL" id="AOW03772.1"/>
    </source>
</evidence>
<dbReference type="PROSITE" id="PS51464">
    <property type="entry name" value="SIS"/>
    <property type="match status" value="1"/>
</dbReference>
<sequence>MMFDTFSPITPPSEAAPNAVLASAQTVLRAQAATIAHITDLYDTDPEVQQQFAKGIQYLHNAVVGGNKVVLTGMGKSHKIACKLSATMNSLGMHATPLHPTEALHGDLGIVKPGDVVVMITASGNTPELKQLLPHLDATLLTLTCEPNSSLGHLSHAVFACPVPDSHKEKNIYGMAAPTTSTTACLVVGDSICIALCESLQLDKAERNRTFGRNHPGGVIGEAFKNELPPVQSVCSYSTSSHNEMLLLRTTSGNQWVVVDNTWLVPTRNILGLIDAGFTDQMETQIRLEELEKVDQSRLAGVPPGQRVVVVKEDEIVGVYER</sequence>
<evidence type="ECO:0000259" key="1">
    <source>
        <dbReference type="PROSITE" id="PS51464"/>
    </source>
</evidence>
<dbReference type="Proteomes" id="UP000256601">
    <property type="component" value="Unassembled WGS sequence"/>
</dbReference>
<feature type="domain" description="SIS" evidence="1">
    <location>
        <begin position="59"/>
        <end position="202"/>
    </location>
</feature>